<accession>A0A1E5C9V5</accession>
<dbReference type="CDD" id="cd04186">
    <property type="entry name" value="GT_2_like_c"/>
    <property type="match status" value="1"/>
</dbReference>
<name>A0A1E5C9V5_9GAMM</name>
<keyword evidence="3" id="KW-1185">Reference proteome</keyword>
<comment type="caution">
    <text evidence="2">The sequence shown here is derived from an EMBL/GenBank/DDBJ whole genome shotgun (WGS) entry which is preliminary data.</text>
</comment>
<evidence type="ECO:0000259" key="1">
    <source>
        <dbReference type="Pfam" id="PF00535"/>
    </source>
</evidence>
<dbReference type="EMBL" id="AJWN02000039">
    <property type="protein sequence ID" value="OEE62301.1"/>
    <property type="molecule type" value="Genomic_DNA"/>
</dbReference>
<dbReference type="Pfam" id="PF00535">
    <property type="entry name" value="Glycos_transf_2"/>
    <property type="match status" value="2"/>
</dbReference>
<dbReference type="Proteomes" id="UP000095039">
    <property type="component" value="Unassembled WGS sequence"/>
</dbReference>
<dbReference type="PANTHER" id="PTHR43179">
    <property type="entry name" value="RHAMNOSYLTRANSFERASE WBBL"/>
    <property type="match status" value="1"/>
</dbReference>
<keyword evidence="2" id="KW-0808">Transferase</keyword>
<reference evidence="2 3" key="1">
    <citation type="journal article" date="2012" name="Science">
        <title>Ecological populations of bacteria act as socially cohesive units of antibiotic production and resistance.</title>
        <authorList>
            <person name="Cordero O.X."/>
            <person name="Wildschutte H."/>
            <person name="Kirkup B."/>
            <person name="Proehl S."/>
            <person name="Ngo L."/>
            <person name="Hussain F."/>
            <person name="Le Roux F."/>
            <person name="Mincer T."/>
            <person name="Polz M.F."/>
        </authorList>
    </citation>
    <scope>NUCLEOTIDE SEQUENCE [LARGE SCALE GENOMIC DNA]</scope>
    <source>
        <strain evidence="2 3">FF-454</strain>
    </source>
</reference>
<organism evidence="2 3">
    <name type="scientific">Enterovibrio norvegicus FF-454</name>
    <dbReference type="NCBI Taxonomy" id="1185651"/>
    <lineage>
        <taxon>Bacteria</taxon>
        <taxon>Pseudomonadati</taxon>
        <taxon>Pseudomonadota</taxon>
        <taxon>Gammaproteobacteria</taxon>
        <taxon>Vibrionales</taxon>
        <taxon>Vibrionaceae</taxon>
        <taxon>Enterovibrio</taxon>
    </lineage>
</organism>
<feature type="domain" description="Glycosyltransferase 2-like" evidence="1">
    <location>
        <begin position="60"/>
        <end position="216"/>
    </location>
</feature>
<sequence>MIRYVPISVREKLRKIDWLARTYRKHFTNLPMLGCGRSYDLVQSEEITALDLNDSAVSFSIVVPVYNPDLHHFKAMIKSIANQSYAHWQLVLVDDASNNTELNQYLFELANDPKVTVVVQQKNGHISKATNAGFAMATGDFVVLLDQDDLLHPDALKCVAYYLEQHPEALVLYSDEDKVDANGNRQIPHFKPAFNPDLLYSHNYISHLGVYQRELVQQVGGCRVGFEGSQDYDLLLRCLEHCKPEEVVHIPYVLYHWRAVPGSTAFAESEKGYAQNAGLRALQDHLAPRGVKVELGKLANTYRARWPIPEKAPLVSVIIPTRNSKELVEMCVNSLYENNDYAQFEVLLVDNQSDCPESLAYFAALEAQGKVRLLRYDAPFNYSAINNFATKQANGEVLLLLNNDVEAINGDWLREMVSHAIRSDIGCVGAKLYYPNGTLQHAGVITGLGGVAGHSHKHFPGDHPGYFKRLQITQNLSAVTAACLAVRKSVFEEVGGLNEKDLTVAFNDVDFCLKVREAGYRNLWTPYAELIHHESVSRGAEDNPEKIARFQREIAYMQTTWGEALLDDPNYSRWLTLDREDFSYR</sequence>
<dbReference type="PANTHER" id="PTHR43179:SF7">
    <property type="entry name" value="RHAMNOSYLTRANSFERASE WBBL"/>
    <property type="match status" value="1"/>
</dbReference>
<feature type="domain" description="Glycosyltransferase 2-like" evidence="1">
    <location>
        <begin position="316"/>
        <end position="494"/>
    </location>
</feature>
<dbReference type="RefSeq" id="WP_016959303.1">
    <property type="nucleotide sequence ID" value="NZ_AJWN02000039.1"/>
</dbReference>
<protein>
    <submittedName>
        <fullName evidence="2">Glycosyl transferase</fullName>
    </submittedName>
</protein>
<dbReference type="InterPro" id="IPR001173">
    <property type="entry name" value="Glyco_trans_2-like"/>
</dbReference>
<dbReference type="InterPro" id="IPR029044">
    <property type="entry name" value="Nucleotide-diphossugar_trans"/>
</dbReference>
<evidence type="ECO:0000313" key="3">
    <source>
        <dbReference type="Proteomes" id="UP000095039"/>
    </source>
</evidence>
<dbReference type="AlphaFoldDB" id="A0A1E5C9V5"/>
<dbReference type="CDD" id="cd04184">
    <property type="entry name" value="GT2_RfbC_Mx_like"/>
    <property type="match status" value="1"/>
</dbReference>
<gene>
    <name evidence="2" type="ORF">A1OK_21145</name>
</gene>
<dbReference type="SUPFAM" id="SSF53448">
    <property type="entry name" value="Nucleotide-diphospho-sugar transferases"/>
    <property type="match status" value="2"/>
</dbReference>
<evidence type="ECO:0000313" key="2">
    <source>
        <dbReference type="EMBL" id="OEE62301.1"/>
    </source>
</evidence>
<dbReference type="GO" id="GO:0016740">
    <property type="term" value="F:transferase activity"/>
    <property type="evidence" value="ECO:0007669"/>
    <property type="project" value="UniProtKB-KW"/>
</dbReference>
<proteinExistence type="predicted"/>
<dbReference type="Gene3D" id="3.90.550.10">
    <property type="entry name" value="Spore Coat Polysaccharide Biosynthesis Protein SpsA, Chain A"/>
    <property type="match status" value="2"/>
</dbReference>